<dbReference type="SUPFAM" id="SSF52440">
    <property type="entry name" value="PreATP-grasp domain"/>
    <property type="match status" value="1"/>
</dbReference>
<keyword evidence="10" id="KW-1185">Reference proteome</keyword>
<dbReference type="InterPro" id="IPR005479">
    <property type="entry name" value="CPAse_ATP-bd"/>
</dbReference>
<gene>
    <name evidence="9" type="ORF">SAPIO_CDS0710</name>
</gene>
<dbReference type="RefSeq" id="XP_016646192.1">
    <property type="nucleotide sequence ID" value="XM_016783426.1"/>
</dbReference>
<dbReference type="EC" id="6.4.1.7" evidence="9"/>
<keyword evidence="5" id="KW-0092">Biotin</keyword>
<dbReference type="PANTHER" id="PTHR18866:SF127">
    <property type="match status" value="1"/>
</dbReference>
<keyword evidence="3 6" id="KW-0547">Nucleotide-binding</keyword>
<dbReference type="HOGENOM" id="CLU_000395_3_5_1"/>
<dbReference type="OrthoDB" id="196847at2759"/>
<evidence type="ECO:0000256" key="2">
    <source>
        <dbReference type="ARBA" id="ARBA00022598"/>
    </source>
</evidence>
<dbReference type="InterPro" id="IPR016185">
    <property type="entry name" value="PreATP-grasp_dom_sf"/>
</dbReference>
<dbReference type="InterPro" id="IPR011761">
    <property type="entry name" value="ATP-grasp"/>
</dbReference>
<dbReference type="OMA" id="ICYSETD"/>
<dbReference type="Proteomes" id="UP000028545">
    <property type="component" value="Unassembled WGS sequence"/>
</dbReference>
<dbReference type="PROSITE" id="PS50975">
    <property type="entry name" value="ATP_GRASP"/>
    <property type="match status" value="1"/>
</dbReference>
<dbReference type="InterPro" id="IPR011764">
    <property type="entry name" value="Biotin_carboxylation_dom"/>
</dbReference>
<accession>A0A084GGD1</accession>
<evidence type="ECO:0000256" key="4">
    <source>
        <dbReference type="ARBA" id="ARBA00022840"/>
    </source>
</evidence>
<feature type="domain" description="Biotin carboxylation" evidence="8">
    <location>
        <begin position="40"/>
        <end position="263"/>
    </location>
</feature>
<dbReference type="KEGG" id="sapo:SAPIO_CDS0710"/>
<feature type="domain" description="ATP-grasp" evidence="7">
    <location>
        <begin position="163"/>
        <end position="250"/>
    </location>
</feature>
<sequence length="263" mass="28275">MSQLEMKTRRSGEGSKAIAWRGCRDLFVVNLPVDSSGLPKIRKSLITNRGEIACRIIATCRKLNVVSVAIYTVEDAQSRHVSDADESICIGSLEHSKTNPFLYIELLVQAAVETGCDAVHPGYGYLSENARFADRVREAALIFVGLPGSAILTLGDKRSSKEVLRAKAPEVPMIPGFAGTSLEAEDLERAAAKIGFPVMLKASVGGGGKGMRVVSEAPQLMSELVRAQSEAQRSFGSADCILGKYIENKELSGVTTQDDLEES</sequence>
<dbReference type="PROSITE" id="PS00866">
    <property type="entry name" value="CPSASE_1"/>
    <property type="match status" value="1"/>
</dbReference>
<evidence type="ECO:0000313" key="10">
    <source>
        <dbReference type="Proteomes" id="UP000028545"/>
    </source>
</evidence>
<comment type="caution">
    <text evidence="9">The sequence shown here is derived from an EMBL/GenBank/DDBJ whole genome shotgun (WGS) entry which is preliminary data.</text>
</comment>
<dbReference type="GO" id="GO:0034029">
    <property type="term" value="F:2-oxoglutarate carboxylase activity"/>
    <property type="evidence" value="ECO:0007669"/>
    <property type="project" value="UniProtKB-EC"/>
</dbReference>
<dbReference type="GeneID" id="27718862"/>
<dbReference type="EMBL" id="JOWA01000033">
    <property type="protein sequence ID" value="KEZ46393.1"/>
    <property type="molecule type" value="Genomic_DNA"/>
</dbReference>
<dbReference type="GO" id="GO:0046872">
    <property type="term" value="F:metal ion binding"/>
    <property type="evidence" value="ECO:0007669"/>
    <property type="project" value="InterPro"/>
</dbReference>
<dbReference type="InterPro" id="IPR005481">
    <property type="entry name" value="BC-like_N"/>
</dbReference>
<dbReference type="GO" id="GO:0005524">
    <property type="term" value="F:ATP binding"/>
    <property type="evidence" value="ECO:0007669"/>
    <property type="project" value="UniProtKB-UniRule"/>
</dbReference>
<evidence type="ECO:0000256" key="5">
    <source>
        <dbReference type="ARBA" id="ARBA00023267"/>
    </source>
</evidence>
<name>A0A084GGD1_PSEDA</name>
<dbReference type="SUPFAM" id="SSF56059">
    <property type="entry name" value="Glutathione synthetase ATP-binding domain-like"/>
    <property type="match status" value="1"/>
</dbReference>
<evidence type="ECO:0000256" key="1">
    <source>
        <dbReference type="ARBA" id="ARBA00001953"/>
    </source>
</evidence>
<organism evidence="9 10">
    <name type="scientific">Pseudallescheria apiosperma</name>
    <name type="common">Scedosporium apiospermum</name>
    <dbReference type="NCBI Taxonomy" id="563466"/>
    <lineage>
        <taxon>Eukaryota</taxon>
        <taxon>Fungi</taxon>
        <taxon>Dikarya</taxon>
        <taxon>Ascomycota</taxon>
        <taxon>Pezizomycotina</taxon>
        <taxon>Sordariomycetes</taxon>
        <taxon>Hypocreomycetidae</taxon>
        <taxon>Microascales</taxon>
        <taxon>Microascaceae</taxon>
        <taxon>Scedosporium</taxon>
    </lineage>
</organism>
<evidence type="ECO:0000313" key="9">
    <source>
        <dbReference type="EMBL" id="KEZ46393.1"/>
    </source>
</evidence>
<dbReference type="PANTHER" id="PTHR18866">
    <property type="entry name" value="CARBOXYLASE:PYRUVATE/ACETYL-COA/PROPIONYL-COA CARBOXYLASE"/>
    <property type="match status" value="1"/>
</dbReference>
<dbReference type="PROSITE" id="PS50979">
    <property type="entry name" value="BC"/>
    <property type="match status" value="1"/>
</dbReference>
<dbReference type="FunFam" id="3.30.1490.20:FF:000003">
    <property type="entry name" value="acetyl-CoA carboxylase isoform X1"/>
    <property type="match status" value="1"/>
</dbReference>
<dbReference type="Pfam" id="PF00289">
    <property type="entry name" value="Biotin_carb_N"/>
    <property type="match status" value="1"/>
</dbReference>
<dbReference type="EC" id="6.4.1.3" evidence="9"/>
<dbReference type="VEuPathDB" id="FungiDB:SAPIO_CDS0710"/>
<reference evidence="9 10" key="1">
    <citation type="journal article" date="2014" name="Genome Announc.">
        <title>Draft genome sequence of the pathogenic fungus Scedosporium apiospermum.</title>
        <authorList>
            <person name="Vandeputte P."/>
            <person name="Ghamrawi S."/>
            <person name="Rechenmann M."/>
            <person name="Iltis A."/>
            <person name="Giraud S."/>
            <person name="Fleury M."/>
            <person name="Thornton C."/>
            <person name="Delhaes L."/>
            <person name="Meyer W."/>
            <person name="Papon N."/>
            <person name="Bouchara J.P."/>
        </authorList>
    </citation>
    <scope>NUCLEOTIDE SEQUENCE [LARGE SCALE GENOMIC DNA]</scope>
    <source>
        <strain evidence="9 10">IHEM 14462</strain>
    </source>
</reference>
<evidence type="ECO:0000259" key="7">
    <source>
        <dbReference type="PROSITE" id="PS50975"/>
    </source>
</evidence>
<keyword evidence="2 9" id="KW-0436">Ligase</keyword>
<dbReference type="GO" id="GO:0004658">
    <property type="term" value="F:propionyl-CoA carboxylase activity"/>
    <property type="evidence" value="ECO:0007669"/>
    <property type="project" value="UniProtKB-EC"/>
</dbReference>
<dbReference type="InterPro" id="IPR050856">
    <property type="entry name" value="Biotin_carboxylase_complex"/>
</dbReference>
<proteinExistence type="predicted"/>
<evidence type="ECO:0000256" key="3">
    <source>
        <dbReference type="ARBA" id="ARBA00022741"/>
    </source>
</evidence>
<dbReference type="Pfam" id="PF02786">
    <property type="entry name" value="CPSase_L_D2"/>
    <property type="match status" value="1"/>
</dbReference>
<dbReference type="Gene3D" id="3.30.470.20">
    <property type="entry name" value="ATP-grasp fold, B domain"/>
    <property type="match status" value="1"/>
</dbReference>
<protein>
    <submittedName>
        <fullName evidence="9">Propionyl-CoA carboxylase</fullName>
        <ecNumber evidence="9">6.4.1.3</ecNumber>
        <ecNumber evidence="9">6.4.1.7</ecNumber>
    </submittedName>
</protein>
<keyword evidence="4 6" id="KW-0067">ATP-binding</keyword>
<evidence type="ECO:0000259" key="8">
    <source>
        <dbReference type="PROSITE" id="PS50979"/>
    </source>
</evidence>
<comment type="cofactor">
    <cofactor evidence="1">
        <name>biotin</name>
        <dbReference type="ChEBI" id="CHEBI:57586"/>
    </cofactor>
</comment>
<dbReference type="AlphaFoldDB" id="A0A084GGD1"/>
<evidence type="ECO:0000256" key="6">
    <source>
        <dbReference type="PROSITE-ProRule" id="PRU00409"/>
    </source>
</evidence>